<reference evidence="9" key="1">
    <citation type="journal article" date="2021" name="Sci. Rep.">
        <title>Diploid genomic architecture of Nitzschia inconspicua, an elite biomass production diatom.</title>
        <authorList>
            <person name="Oliver A."/>
            <person name="Podell S."/>
            <person name="Pinowska A."/>
            <person name="Traller J.C."/>
            <person name="Smith S.R."/>
            <person name="McClure R."/>
            <person name="Beliaev A."/>
            <person name="Bohutskyi P."/>
            <person name="Hill E.A."/>
            <person name="Rabines A."/>
            <person name="Zheng H."/>
            <person name="Allen L.Z."/>
            <person name="Kuo A."/>
            <person name="Grigoriev I.V."/>
            <person name="Allen A.E."/>
            <person name="Hazlebeck D."/>
            <person name="Allen E.E."/>
        </authorList>
    </citation>
    <scope>NUCLEOTIDE SEQUENCE</scope>
    <source>
        <strain evidence="9">Hildebrandi</strain>
    </source>
</reference>
<feature type="region of interest" description="Disordered" evidence="7">
    <location>
        <begin position="58"/>
        <end position="83"/>
    </location>
</feature>
<reference evidence="9" key="2">
    <citation type="submission" date="2021-04" db="EMBL/GenBank/DDBJ databases">
        <authorList>
            <person name="Podell S."/>
        </authorList>
    </citation>
    <scope>NUCLEOTIDE SEQUENCE</scope>
    <source>
        <strain evidence="9">Hildebrandi</strain>
    </source>
</reference>
<dbReference type="GO" id="GO:0016020">
    <property type="term" value="C:membrane"/>
    <property type="evidence" value="ECO:0007669"/>
    <property type="project" value="TreeGrafter"/>
</dbReference>
<evidence type="ECO:0000256" key="7">
    <source>
        <dbReference type="SAM" id="MobiDB-lite"/>
    </source>
</evidence>
<dbReference type="CDD" id="cd07331">
    <property type="entry name" value="M48C_Oma1_like"/>
    <property type="match status" value="1"/>
</dbReference>
<evidence type="ECO:0000256" key="5">
    <source>
        <dbReference type="ARBA" id="ARBA00023049"/>
    </source>
</evidence>
<dbReference type="EMBL" id="JAGRRH010000013">
    <property type="protein sequence ID" value="KAG7359796.1"/>
    <property type="molecule type" value="Genomic_DNA"/>
</dbReference>
<dbReference type="AlphaFoldDB" id="A0A9K3LF78"/>
<comment type="similarity">
    <text evidence="6">Belongs to the peptidase M48 family.</text>
</comment>
<comment type="cofactor">
    <cofactor evidence="6">
        <name>Zn(2+)</name>
        <dbReference type="ChEBI" id="CHEBI:29105"/>
    </cofactor>
    <text evidence="6">Binds 1 zinc ion per subunit.</text>
</comment>
<dbReference type="PANTHER" id="PTHR22726:SF1">
    <property type="entry name" value="METALLOENDOPEPTIDASE OMA1, MITOCHONDRIAL"/>
    <property type="match status" value="1"/>
</dbReference>
<evidence type="ECO:0000256" key="4">
    <source>
        <dbReference type="ARBA" id="ARBA00022833"/>
    </source>
</evidence>
<evidence type="ECO:0000256" key="2">
    <source>
        <dbReference type="ARBA" id="ARBA00022723"/>
    </source>
</evidence>
<comment type="caution">
    <text evidence="9">The sequence shown here is derived from an EMBL/GenBank/DDBJ whole genome shotgun (WGS) entry which is preliminary data.</text>
</comment>
<keyword evidence="5 6" id="KW-0482">Metalloprotease</keyword>
<name>A0A9K3LF78_9STRA</name>
<dbReference type="GO" id="GO:0051603">
    <property type="term" value="P:proteolysis involved in protein catabolic process"/>
    <property type="evidence" value="ECO:0007669"/>
    <property type="project" value="TreeGrafter"/>
</dbReference>
<dbReference type="InterPro" id="IPR001915">
    <property type="entry name" value="Peptidase_M48"/>
</dbReference>
<proteinExistence type="inferred from homology"/>
<keyword evidence="3 6" id="KW-0378">Hydrolase</keyword>
<evidence type="ECO:0000259" key="8">
    <source>
        <dbReference type="Pfam" id="PF01435"/>
    </source>
</evidence>
<evidence type="ECO:0000313" key="10">
    <source>
        <dbReference type="Proteomes" id="UP000693970"/>
    </source>
</evidence>
<dbReference type="OrthoDB" id="7464992at2759"/>
<dbReference type="Proteomes" id="UP000693970">
    <property type="component" value="Unassembled WGS sequence"/>
</dbReference>
<evidence type="ECO:0000256" key="6">
    <source>
        <dbReference type="RuleBase" id="RU003983"/>
    </source>
</evidence>
<gene>
    <name evidence="9" type="ORF">IV203_034894</name>
</gene>
<keyword evidence="10" id="KW-1185">Reference proteome</keyword>
<accession>A0A9K3LF78</accession>
<organism evidence="9 10">
    <name type="scientific">Nitzschia inconspicua</name>
    <dbReference type="NCBI Taxonomy" id="303405"/>
    <lineage>
        <taxon>Eukaryota</taxon>
        <taxon>Sar</taxon>
        <taxon>Stramenopiles</taxon>
        <taxon>Ochrophyta</taxon>
        <taxon>Bacillariophyta</taxon>
        <taxon>Bacillariophyceae</taxon>
        <taxon>Bacillariophycidae</taxon>
        <taxon>Bacillariales</taxon>
        <taxon>Bacillariaceae</taxon>
        <taxon>Nitzschia</taxon>
    </lineage>
</organism>
<dbReference type="GO" id="GO:0004222">
    <property type="term" value="F:metalloendopeptidase activity"/>
    <property type="evidence" value="ECO:0007669"/>
    <property type="project" value="InterPro"/>
</dbReference>
<sequence>MLSIVSPSAVRAVTTSSFQKIPSSPSSFLWRTFHASSSAHRKHFAIGGTPRRVRFNLAPKQQQQQQRSTLAGGGSHHHGQRKYPTYLSPEFEKEIGDENYQQLLQQYAGNILPKHHPATMAIEKVGGRIFQAAGEFAREYNLDYFDTKNVTFTVVDTDQANAFVLPGNHVFFLSGMFKYAQTEDEIGGILGHEMAHNLARHQGEKISTNAVVGILARLTLFLDPTGYLLLFLPATQLLASLPNSRNQETEADNIGMYLAAKACYDPEALGRVFKRMDEAGSDGSDKNLALTPPEFLSTHPSDDTRIKNMQKWLPRDNKIFHQDEGERCRALRRQIEVGNKIFQVATNISGPDGLPQRPGWM</sequence>
<dbReference type="Pfam" id="PF01435">
    <property type="entry name" value="Peptidase_M48"/>
    <property type="match status" value="1"/>
</dbReference>
<protein>
    <submittedName>
        <fullName evidence="9">Peptidase M48 Ste24p family protein</fullName>
    </submittedName>
</protein>
<dbReference type="GO" id="GO:0046872">
    <property type="term" value="F:metal ion binding"/>
    <property type="evidence" value="ECO:0007669"/>
    <property type="project" value="UniProtKB-KW"/>
</dbReference>
<keyword evidence="4 6" id="KW-0862">Zinc</keyword>
<feature type="compositionally biased region" description="Polar residues" evidence="7">
    <location>
        <begin position="59"/>
        <end position="69"/>
    </location>
</feature>
<feature type="region of interest" description="Disordered" evidence="7">
    <location>
        <begin position="281"/>
        <end position="303"/>
    </location>
</feature>
<evidence type="ECO:0000313" key="9">
    <source>
        <dbReference type="EMBL" id="KAG7359796.1"/>
    </source>
</evidence>
<dbReference type="InterPro" id="IPR051156">
    <property type="entry name" value="Mito/Outer_Membr_Metalloprot"/>
</dbReference>
<evidence type="ECO:0000256" key="1">
    <source>
        <dbReference type="ARBA" id="ARBA00022670"/>
    </source>
</evidence>
<feature type="domain" description="Peptidase M48" evidence="8">
    <location>
        <begin position="146"/>
        <end position="312"/>
    </location>
</feature>
<evidence type="ECO:0000256" key="3">
    <source>
        <dbReference type="ARBA" id="ARBA00022801"/>
    </source>
</evidence>
<keyword evidence="1 6" id="KW-0645">Protease</keyword>
<keyword evidence="2" id="KW-0479">Metal-binding</keyword>
<dbReference type="PANTHER" id="PTHR22726">
    <property type="entry name" value="METALLOENDOPEPTIDASE OMA1"/>
    <property type="match status" value="1"/>
</dbReference>